<evidence type="ECO:0000256" key="6">
    <source>
        <dbReference type="PIRNR" id="PIRNR002111"/>
    </source>
</evidence>
<dbReference type="Gene3D" id="2.40.50.140">
    <property type="entry name" value="Nucleic acid-binding proteins"/>
    <property type="match status" value="6"/>
</dbReference>
<reference evidence="9" key="1">
    <citation type="submission" date="2016-08" db="EMBL/GenBank/DDBJ databases">
        <authorList>
            <person name="Varghese N."/>
            <person name="Submissions Spin"/>
        </authorList>
    </citation>
    <scope>NUCLEOTIDE SEQUENCE [LARGE SCALE GENOMIC DNA]</scope>
    <source>
        <strain evidence="9">REICA_142</strain>
    </source>
</reference>
<comment type="function">
    <text evidence="6">Binds mRNA; thus facilitating recognition of the initiation point. It is needed to translate mRNA with a short Shine-Dalgarno (SD) purine-rich sequence.</text>
</comment>
<dbReference type="SMART" id="SM00316">
    <property type="entry name" value="S1"/>
    <property type="match status" value="6"/>
</dbReference>
<dbReference type="FunFam" id="2.40.50.140:FF:000018">
    <property type="entry name" value="30S ribosomal protein S1"/>
    <property type="match status" value="1"/>
</dbReference>
<dbReference type="OrthoDB" id="9804077at2"/>
<keyword evidence="2" id="KW-0677">Repeat</keyword>
<dbReference type="InterPro" id="IPR050437">
    <property type="entry name" value="Ribos_protein_bS1-like"/>
</dbReference>
<gene>
    <name evidence="8" type="ORF">GA0061070_101724</name>
</gene>
<dbReference type="NCBIfam" id="NF004952">
    <property type="entry name" value="PRK06299.1-2"/>
    <property type="match status" value="1"/>
</dbReference>
<feature type="domain" description="S1 motif" evidence="7">
    <location>
        <begin position="192"/>
        <end position="260"/>
    </location>
</feature>
<dbReference type="FunFam" id="2.40.50.140:FF:000016">
    <property type="entry name" value="30S ribosomal protein S1"/>
    <property type="match status" value="1"/>
</dbReference>
<dbReference type="PROSITE" id="PS50889">
    <property type="entry name" value="S4"/>
    <property type="match status" value="1"/>
</dbReference>
<feature type="domain" description="S1 motif" evidence="7">
    <location>
        <begin position="277"/>
        <end position="347"/>
    </location>
</feature>
<sequence length="557" mass="61219">MTESFAQLFEESLKEIETRPGSIVRGVVVAIDKDIVLVDAGLKSESAIPAEQFKNAQGELEIQVGDEVDVALDAVEDGFGETLLSREKAKRHEAWITLEKAYEDAETVTGVINGKVKGGFTVELNGIRAFLPGSLVDVRPVRDTLHLEGKELEFKVIKLDQKRNNVVVSRRAVIESENSAERDQLLENLQEGMEVKGIVKNLTDYGAFVDLGGVDGLLHITDMAWKRVKHPSEIVNVGDEITVKVLKFDRERTRVSLGLKQLGEDPWVAIAKRYPEGTRLTGRVTNLTDYGCFVEIEEGVEGLVHVSEMDWTNKNIHPSKVVNVGDVVEVMVLDIDEERRRISLGLKQCKSNPWQQFAETHNKGDRVEGKIKSITDFGIFIGLDGGIDGLVHLSDISWNVAGEEAVREYKKGDEIAAVVLQVDAERERISLGVKQLAEDPFNNYVALNKKGAIVNGKVTAVDAKGATVELADGVEGYLRASEASRDRVEDATLVLNVGDDVEAKFTGVDRKNRVVSLSVRAKDEADEKDAIASVNNKQEEGNFSNAMAEAFKAAKGE</sequence>
<accession>A0A1C4DM49</accession>
<dbReference type="PRINTS" id="PR00681">
    <property type="entry name" value="RIBOSOMALS1"/>
</dbReference>
<dbReference type="CDD" id="cd05687">
    <property type="entry name" value="S1_RPS1_repeat_ec1_hs1"/>
    <property type="match status" value="1"/>
</dbReference>
<dbReference type="GO" id="GO:0022627">
    <property type="term" value="C:cytosolic small ribosomal subunit"/>
    <property type="evidence" value="ECO:0007669"/>
    <property type="project" value="TreeGrafter"/>
</dbReference>
<dbReference type="SUPFAM" id="SSF50249">
    <property type="entry name" value="Nucleic acid-binding proteins"/>
    <property type="match status" value="6"/>
</dbReference>
<dbReference type="CDD" id="cd05688">
    <property type="entry name" value="S1_RPS1_repeat_ec3"/>
    <property type="match status" value="1"/>
</dbReference>
<feature type="domain" description="S1 motif" evidence="7">
    <location>
        <begin position="21"/>
        <end position="87"/>
    </location>
</feature>
<dbReference type="FunFam" id="2.40.50.140:FF:000021">
    <property type="entry name" value="30S ribosomal protein S1"/>
    <property type="match status" value="1"/>
</dbReference>
<dbReference type="PANTHER" id="PTHR10724:SF7">
    <property type="entry name" value="SMALL RIBOSOMAL SUBUNIT PROTEIN BS1C"/>
    <property type="match status" value="1"/>
</dbReference>
<dbReference type="CDD" id="cd05690">
    <property type="entry name" value="S1_RPS1_repeat_ec5"/>
    <property type="match status" value="1"/>
</dbReference>
<evidence type="ECO:0000259" key="7">
    <source>
        <dbReference type="PROSITE" id="PS50126"/>
    </source>
</evidence>
<dbReference type="InterPro" id="IPR035104">
    <property type="entry name" value="Ribosomal_protein_S1-like"/>
</dbReference>
<evidence type="ECO:0000313" key="9">
    <source>
        <dbReference type="Proteomes" id="UP000198515"/>
    </source>
</evidence>
<dbReference type="Proteomes" id="UP000198515">
    <property type="component" value="Unassembled WGS sequence"/>
</dbReference>
<keyword evidence="4 6" id="KW-0689">Ribosomal protein</keyword>
<dbReference type="NCBIfam" id="TIGR00717">
    <property type="entry name" value="rpsA"/>
    <property type="match status" value="1"/>
</dbReference>
<feature type="domain" description="S1 motif" evidence="7">
    <location>
        <begin position="364"/>
        <end position="434"/>
    </location>
</feature>
<dbReference type="InterPro" id="IPR003029">
    <property type="entry name" value="S1_domain"/>
</dbReference>
<keyword evidence="9" id="KW-1185">Reference proteome</keyword>
<keyword evidence="3 6" id="KW-0694">RNA-binding</keyword>
<dbReference type="FunFam" id="2.40.50.140:FF:000017">
    <property type="entry name" value="30S ribosomal protein S1"/>
    <property type="match status" value="1"/>
</dbReference>
<evidence type="ECO:0000256" key="4">
    <source>
        <dbReference type="ARBA" id="ARBA00022980"/>
    </source>
</evidence>
<dbReference type="FunFam" id="2.40.50.140:FF:000036">
    <property type="entry name" value="30S ribosomal protein S1"/>
    <property type="match status" value="1"/>
</dbReference>
<dbReference type="PIRSF" id="PIRSF002111">
    <property type="entry name" value="RpsA"/>
    <property type="match status" value="1"/>
</dbReference>
<comment type="similarity">
    <text evidence="1 6">Belongs to the bacterial ribosomal protein bS1 family.</text>
</comment>
<dbReference type="EMBL" id="FMBC01000017">
    <property type="protein sequence ID" value="SCC32371.1"/>
    <property type="molecule type" value="Genomic_DNA"/>
</dbReference>
<protein>
    <recommendedName>
        <fullName evidence="6">30S ribosomal protein S1</fullName>
    </recommendedName>
</protein>
<feature type="domain" description="S1 motif" evidence="7">
    <location>
        <begin position="451"/>
        <end position="520"/>
    </location>
</feature>
<evidence type="ECO:0000313" key="8">
    <source>
        <dbReference type="EMBL" id="SCC32371.1"/>
    </source>
</evidence>
<dbReference type="PROSITE" id="PS50126">
    <property type="entry name" value="S1"/>
    <property type="match status" value="6"/>
</dbReference>
<dbReference type="CDD" id="cd05691">
    <property type="entry name" value="S1_RPS1_repeat_ec6"/>
    <property type="match status" value="1"/>
</dbReference>
<organism evidence="8 9">
    <name type="scientific">Kosakonia oryziphila</name>
    <dbReference type="NCBI Taxonomy" id="1005667"/>
    <lineage>
        <taxon>Bacteria</taxon>
        <taxon>Pseudomonadati</taxon>
        <taxon>Pseudomonadota</taxon>
        <taxon>Gammaproteobacteria</taxon>
        <taxon>Enterobacterales</taxon>
        <taxon>Enterobacteriaceae</taxon>
        <taxon>Kosakonia</taxon>
    </lineage>
</organism>
<dbReference type="RefSeq" id="WP_090135766.1">
    <property type="nucleotide sequence ID" value="NZ_FMBC01000017.1"/>
</dbReference>
<dbReference type="NCBIfam" id="NF004954">
    <property type="entry name" value="PRK06299.1-4"/>
    <property type="match status" value="1"/>
</dbReference>
<evidence type="ECO:0000256" key="5">
    <source>
        <dbReference type="ARBA" id="ARBA00023274"/>
    </source>
</evidence>
<evidence type="ECO:0000256" key="3">
    <source>
        <dbReference type="ARBA" id="ARBA00022884"/>
    </source>
</evidence>
<dbReference type="AlphaFoldDB" id="A0A1C4DM49"/>
<dbReference type="InterPro" id="IPR012340">
    <property type="entry name" value="NA-bd_OB-fold"/>
</dbReference>
<name>A0A1C4DM49_9ENTR</name>
<dbReference type="NCBIfam" id="NF004951">
    <property type="entry name" value="PRK06299.1-1"/>
    <property type="match status" value="1"/>
</dbReference>
<dbReference type="GO" id="GO:0003735">
    <property type="term" value="F:structural constituent of ribosome"/>
    <property type="evidence" value="ECO:0007669"/>
    <property type="project" value="InterPro"/>
</dbReference>
<dbReference type="GO" id="GO:0006412">
    <property type="term" value="P:translation"/>
    <property type="evidence" value="ECO:0007669"/>
    <property type="project" value="InterPro"/>
</dbReference>
<dbReference type="PANTHER" id="PTHR10724">
    <property type="entry name" value="30S RIBOSOMAL PROTEIN S1"/>
    <property type="match status" value="1"/>
</dbReference>
<evidence type="ECO:0000256" key="2">
    <source>
        <dbReference type="ARBA" id="ARBA00022737"/>
    </source>
</evidence>
<keyword evidence="5 6" id="KW-0687">Ribonucleoprotein</keyword>
<dbReference type="FunFam" id="2.40.50.140:FF:000011">
    <property type="entry name" value="30S ribosomal protein S1"/>
    <property type="match status" value="1"/>
</dbReference>
<proteinExistence type="inferred from homology"/>
<feature type="domain" description="S1 motif" evidence="7">
    <location>
        <begin position="105"/>
        <end position="171"/>
    </location>
</feature>
<dbReference type="Pfam" id="PF00575">
    <property type="entry name" value="S1"/>
    <property type="match status" value="6"/>
</dbReference>
<dbReference type="GO" id="GO:0003729">
    <property type="term" value="F:mRNA binding"/>
    <property type="evidence" value="ECO:0007669"/>
    <property type="project" value="TreeGrafter"/>
</dbReference>
<dbReference type="InterPro" id="IPR000110">
    <property type="entry name" value="Ribosomal_bS1"/>
</dbReference>
<dbReference type="CDD" id="cd04465">
    <property type="entry name" value="S1_RPS1_repeat_ec2_hs2"/>
    <property type="match status" value="1"/>
</dbReference>
<evidence type="ECO:0000256" key="1">
    <source>
        <dbReference type="ARBA" id="ARBA00006767"/>
    </source>
</evidence>